<feature type="region of interest" description="Disordered" evidence="5">
    <location>
        <begin position="1"/>
        <end position="32"/>
    </location>
</feature>
<dbReference type="PANTHER" id="PTHR12649">
    <property type="entry name" value="PEPTIDYL-TRNA HYDROLASE 2"/>
    <property type="match status" value="1"/>
</dbReference>
<dbReference type="GO" id="GO:0005829">
    <property type="term" value="C:cytosol"/>
    <property type="evidence" value="ECO:0007669"/>
    <property type="project" value="TreeGrafter"/>
</dbReference>
<evidence type="ECO:0000256" key="5">
    <source>
        <dbReference type="SAM" id="MobiDB-lite"/>
    </source>
</evidence>
<evidence type="ECO:0000256" key="1">
    <source>
        <dbReference type="ARBA" id="ARBA00013260"/>
    </source>
</evidence>
<accession>A0A2S2NZJ7</accession>
<feature type="compositionally biased region" description="Basic and acidic residues" evidence="5">
    <location>
        <begin position="22"/>
        <end position="32"/>
    </location>
</feature>
<name>A0A2S2NZJ7_SCHGA</name>
<dbReference type="InterPro" id="IPR002833">
    <property type="entry name" value="PTH2"/>
</dbReference>
<dbReference type="GO" id="GO:0004045">
    <property type="term" value="F:peptidyl-tRNA hydrolase activity"/>
    <property type="evidence" value="ECO:0007669"/>
    <property type="project" value="UniProtKB-EC"/>
</dbReference>
<dbReference type="PANTHER" id="PTHR12649:SF29">
    <property type="entry name" value="AMINOACYL-TRNA HYDROLASE"/>
    <property type="match status" value="1"/>
</dbReference>
<dbReference type="SUPFAM" id="SSF102462">
    <property type="entry name" value="Peptidyl-tRNA hydrolase II"/>
    <property type="match status" value="1"/>
</dbReference>
<evidence type="ECO:0000313" key="6">
    <source>
        <dbReference type="EMBL" id="MBY22617.1"/>
    </source>
</evidence>
<dbReference type="AlphaFoldDB" id="A0A2S2NZJ7"/>
<dbReference type="Gene3D" id="3.40.1490.10">
    <property type="entry name" value="Bit1"/>
    <property type="match status" value="1"/>
</dbReference>
<comment type="similarity">
    <text evidence="3">Belongs to the PTH2 family.</text>
</comment>
<evidence type="ECO:0000256" key="2">
    <source>
        <dbReference type="ARBA" id="ARBA00022801"/>
    </source>
</evidence>
<dbReference type="Pfam" id="PF01981">
    <property type="entry name" value="PTH2"/>
    <property type="match status" value="1"/>
</dbReference>
<protein>
    <recommendedName>
        <fullName evidence="1">peptidyl-tRNA hydrolase</fullName>
        <ecNumber evidence="1">3.1.1.29</ecNumber>
    </recommendedName>
</protein>
<evidence type="ECO:0000256" key="4">
    <source>
        <dbReference type="ARBA" id="ARBA00048707"/>
    </source>
</evidence>
<dbReference type="CDD" id="cd02407">
    <property type="entry name" value="PTH2_family"/>
    <property type="match status" value="1"/>
</dbReference>
<dbReference type="FunFam" id="3.40.1490.10:FF:000002">
    <property type="entry name" value="Peptidyl-tRNA hydrolase 2, mitochondrial"/>
    <property type="match status" value="1"/>
</dbReference>
<feature type="compositionally biased region" description="Polar residues" evidence="5">
    <location>
        <begin position="1"/>
        <end position="21"/>
    </location>
</feature>
<dbReference type="InterPro" id="IPR023476">
    <property type="entry name" value="Pep_tRNA_hydro_II_dom_sf"/>
</dbReference>
<sequence>METSGTTNIAKNAESNIQTVENKNKQDQQRSTEKEKLVQELTDMGFSKSLVLQIVDNAGDVPKALIVEQLLTTNPGPSENIPVVEDDGDQLWEDVTVANKMVIVINTGLKMSVGKIASQAAHAALGLYEVIKERTDLSSDLISWNEQGSRKIVVEANNTNQIIKVCSEGKIHNIPFFCVHDAGLTEVEPNSFTALAFFGSDQELKPVTGKLRLLK</sequence>
<gene>
    <name evidence="6" type="primary">C24G6.8</name>
    <name evidence="6" type="ORF">g.150549</name>
</gene>
<proteinExistence type="inferred from homology"/>
<comment type="catalytic activity">
    <reaction evidence="4">
        <text>an N-acyl-L-alpha-aminoacyl-tRNA + H2O = an N-acyl-L-amino acid + a tRNA + H(+)</text>
        <dbReference type="Rhea" id="RHEA:54448"/>
        <dbReference type="Rhea" id="RHEA-COMP:10123"/>
        <dbReference type="Rhea" id="RHEA-COMP:13883"/>
        <dbReference type="ChEBI" id="CHEBI:15377"/>
        <dbReference type="ChEBI" id="CHEBI:15378"/>
        <dbReference type="ChEBI" id="CHEBI:59874"/>
        <dbReference type="ChEBI" id="CHEBI:78442"/>
        <dbReference type="ChEBI" id="CHEBI:138191"/>
        <dbReference type="EC" id="3.1.1.29"/>
    </reaction>
</comment>
<dbReference type="EC" id="3.1.1.29" evidence="1"/>
<organism evidence="6">
    <name type="scientific">Schizaphis graminum</name>
    <name type="common">Green bug aphid</name>
    <dbReference type="NCBI Taxonomy" id="13262"/>
    <lineage>
        <taxon>Eukaryota</taxon>
        <taxon>Metazoa</taxon>
        <taxon>Ecdysozoa</taxon>
        <taxon>Arthropoda</taxon>
        <taxon>Hexapoda</taxon>
        <taxon>Insecta</taxon>
        <taxon>Pterygota</taxon>
        <taxon>Neoptera</taxon>
        <taxon>Paraneoptera</taxon>
        <taxon>Hemiptera</taxon>
        <taxon>Sternorrhyncha</taxon>
        <taxon>Aphidomorpha</taxon>
        <taxon>Aphidoidea</taxon>
        <taxon>Aphididae</taxon>
        <taxon>Aphidini</taxon>
        <taxon>Schizaphis</taxon>
    </lineage>
</organism>
<reference evidence="6" key="1">
    <citation type="submission" date="2018-04" db="EMBL/GenBank/DDBJ databases">
        <title>Transcriptome of Schizaphis graminum biotype I.</title>
        <authorList>
            <person name="Scully E.D."/>
            <person name="Geib S.M."/>
            <person name="Palmer N.A."/>
            <person name="Koch K."/>
            <person name="Bradshaw J."/>
            <person name="Heng-Moss T."/>
            <person name="Sarath G."/>
        </authorList>
    </citation>
    <scope>NUCLEOTIDE SEQUENCE</scope>
</reference>
<keyword evidence="2 6" id="KW-0378">Hydrolase</keyword>
<dbReference type="EMBL" id="GGMR01009998">
    <property type="protein sequence ID" value="MBY22617.1"/>
    <property type="molecule type" value="Transcribed_RNA"/>
</dbReference>
<evidence type="ECO:0000256" key="3">
    <source>
        <dbReference type="ARBA" id="ARBA00038050"/>
    </source>
</evidence>